<sequence>MLSPFLTPLPKAGLMFSIYHKCCLVFISKLKFCHLFKNIVHLLIIFAFYIFFVSCLFSCVSSIISAGHSKAR</sequence>
<evidence type="ECO:0000313" key="2">
    <source>
        <dbReference type="EMBL" id="MBX57932.1"/>
    </source>
</evidence>
<keyword evidence="1" id="KW-0812">Transmembrane</keyword>
<keyword evidence="1" id="KW-1133">Transmembrane helix</keyword>
<evidence type="ECO:0000256" key="1">
    <source>
        <dbReference type="SAM" id="Phobius"/>
    </source>
</evidence>
<reference evidence="2" key="1">
    <citation type="submission" date="2018-02" db="EMBL/GenBank/DDBJ databases">
        <title>Rhizophora mucronata_Transcriptome.</title>
        <authorList>
            <person name="Meera S.P."/>
            <person name="Sreeshan A."/>
            <person name="Augustine A."/>
        </authorList>
    </citation>
    <scope>NUCLEOTIDE SEQUENCE</scope>
    <source>
        <tissue evidence="2">Leaf</tissue>
    </source>
</reference>
<proteinExistence type="predicted"/>
<organism evidence="2">
    <name type="scientific">Rhizophora mucronata</name>
    <name type="common">Asiatic mangrove</name>
    <dbReference type="NCBI Taxonomy" id="61149"/>
    <lineage>
        <taxon>Eukaryota</taxon>
        <taxon>Viridiplantae</taxon>
        <taxon>Streptophyta</taxon>
        <taxon>Embryophyta</taxon>
        <taxon>Tracheophyta</taxon>
        <taxon>Spermatophyta</taxon>
        <taxon>Magnoliopsida</taxon>
        <taxon>eudicotyledons</taxon>
        <taxon>Gunneridae</taxon>
        <taxon>Pentapetalae</taxon>
        <taxon>rosids</taxon>
        <taxon>fabids</taxon>
        <taxon>Malpighiales</taxon>
        <taxon>Rhizophoraceae</taxon>
        <taxon>Rhizophora</taxon>
    </lineage>
</organism>
<dbReference type="EMBL" id="GGEC01077448">
    <property type="protein sequence ID" value="MBX57932.1"/>
    <property type="molecule type" value="Transcribed_RNA"/>
</dbReference>
<protein>
    <submittedName>
        <fullName evidence="2">Uncharacterized protein</fullName>
    </submittedName>
</protein>
<keyword evidence="1" id="KW-0472">Membrane</keyword>
<accession>A0A2P2PT94</accession>
<dbReference type="AlphaFoldDB" id="A0A2P2PT94"/>
<name>A0A2P2PT94_RHIMU</name>
<feature type="transmembrane region" description="Helical" evidence="1">
    <location>
        <begin position="42"/>
        <end position="64"/>
    </location>
</feature>